<dbReference type="AlphaFoldDB" id="A0AAD8G4Y6"/>
<dbReference type="InterPro" id="IPR006862">
    <property type="entry name" value="Thio_Ohase/aa_AcTrfase"/>
</dbReference>
<evidence type="ECO:0000313" key="3">
    <source>
        <dbReference type="EMBL" id="KAK1168960.1"/>
    </source>
</evidence>
<dbReference type="InterPro" id="IPR042490">
    <property type="entry name" value="Thio_Ohase/BAAT_N"/>
</dbReference>
<dbReference type="GO" id="GO:0006631">
    <property type="term" value="P:fatty acid metabolic process"/>
    <property type="evidence" value="ECO:0007669"/>
    <property type="project" value="TreeGrafter"/>
</dbReference>
<evidence type="ECO:0000313" key="4">
    <source>
        <dbReference type="Proteomes" id="UP001230051"/>
    </source>
</evidence>
<accession>A0AAD8G4Y6</accession>
<proteinExistence type="predicted"/>
<feature type="domain" description="Acyl-CoA thioester hydrolase/bile acid-CoA amino acid N-acetyltransferase" evidence="1">
    <location>
        <begin position="37"/>
        <end position="89"/>
    </location>
</feature>
<dbReference type="PANTHER" id="PTHR10824">
    <property type="entry name" value="ACYL-COENZYME A THIOESTERASE-RELATED"/>
    <property type="match status" value="1"/>
</dbReference>
<gene>
    <name evidence="3" type="primary">Acot4</name>
    <name evidence="3" type="ORF">AOXY_G9861</name>
</gene>
<comment type="caution">
    <text evidence="3">The sequence shown here is derived from an EMBL/GenBank/DDBJ whole genome shotgun (WGS) entry which is preliminary data.</text>
</comment>
<organism evidence="3 4">
    <name type="scientific">Acipenser oxyrinchus oxyrinchus</name>
    <dbReference type="NCBI Taxonomy" id="40147"/>
    <lineage>
        <taxon>Eukaryota</taxon>
        <taxon>Metazoa</taxon>
        <taxon>Chordata</taxon>
        <taxon>Craniata</taxon>
        <taxon>Vertebrata</taxon>
        <taxon>Euteleostomi</taxon>
        <taxon>Actinopterygii</taxon>
        <taxon>Chondrostei</taxon>
        <taxon>Acipenseriformes</taxon>
        <taxon>Acipenseridae</taxon>
        <taxon>Acipenser</taxon>
    </lineage>
</organism>
<dbReference type="Gene3D" id="2.60.40.2240">
    <property type="entry name" value="Acyl-CoA thioester hydrolase/BAAT N-terminal domain"/>
    <property type="match status" value="1"/>
</dbReference>
<dbReference type="Proteomes" id="UP001230051">
    <property type="component" value="Unassembled WGS sequence"/>
</dbReference>
<name>A0AAD8G4Y6_ACIOX</name>
<evidence type="ECO:0000259" key="1">
    <source>
        <dbReference type="Pfam" id="PF04775"/>
    </source>
</evidence>
<dbReference type="EMBL" id="JAGXEW010000008">
    <property type="protein sequence ID" value="KAK1168960.1"/>
    <property type="molecule type" value="Genomic_DNA"/>
</dbReference>
<dbReference type="Gene3D" id="3.40.50.1820">
    <property type="entry name" value="alpha/beta hydrolase"/>
    <property type="match status" value="1"/>
</dbReference>
<dbReference type="PANTHER" id="PTHR10824:SF36">
    <property type="entry name" value="ACYL-COA THIOESTERASE 17-RELATED"/>
    <property type="match status" value="1"/>
</dbReference>
<dbReference type="Pfam" id="PF08840">
    <property type="entry name" value="BAAT_C"/>
    <property type="match status" value="1"/>
</dbReference>
<sequence length="210" mass="23623">MYTCFPSYNSHWEDFGIQSNTFFQNTIYHSVFPSYFRFRKRDVQTPYVVHISVFDGHISSGFNEKCALACTVMEHWYMAPGVCRIDIRQDGVQGTPFHQVTYLLYLWGDGGGLVEYRSALLASHGYASQALEYLFQKNTSEKSAVIGKQYFLDQTAFNIMKNHPMVASERVGLFGLSFGTSVALAMAGNSTTISVSILHTSVCSFCFVCL</sequence>
<dbReference type="GO" id="GO:0006637">
    <property type="term" value="P:acyl-CoA metabolic process"/>
    <property type="evidence" value="ECO:0007669"/>
    <property type="project" value="TreeGrafter"/>
</dbReference>
<feature type="domain" description="BAAT/Acyl-CoA thioester hydrolase C-terminal" evidence="2">
    <location>
        <begin position="150"/>
        <end position="201"/>
    </location>
</feature>
<reference evidence="3" key="1">
    <citation type="submission" date="2022-02" db="EMBL/GenBank/DDBJ databases">
        <title>Atlantic sturgeon de novo genome assembly.</title>
        <authorList>
            <person name="Stock M."/>
            <person name="Klopp C."/>
            <person name="Guiguen Y."/>
            <person name="Cabau C."/>
            <person name="Parinello H."/>
            <person name="Santidrian Yebra-Pimentel E."/>
            <person name="Kuhl H."/>
            <person name="Dirks R.P."/>
            <person name="Guessner J."/>
            <person name="Wuertz S."/>
            <person name="Du K."/>
            <person name="Schartl M."/>
        </authorList>
    </citation>
    <scope>NUCLEOTIDE SEQUENCE</scope>
    <source>
        <strain evidence="3">STURGEONOMICS-FGT-2020</strain>
        <tissue evidence="3">Whole blood</tissue>
    </source>
</reference>
<dbReference type="InterPro" id="IPR014940">
    <property type="entry name" value="BAAT_C"/>
</dbReference>
<dbReference type="Pfam" id="PF04775">
    <property type="entry name" value="Bile_Hydr_Trans"/>
    <property type="match status" value="1"/>
</dbReference>
<keyword evidence="4" id="KW-1185">Reference proteome</keyword>
<protein>
    <submittedName>
        <fullName evidence="3">Peroxisomal succinyl-coenzyme A thioesterase-like</fullName>
    </submittedName>
</protein>
<dbReference type="GO" id="GO:0047617">
    <property type="term" value="F:fatty acyl-CoA hydrolase activity"/>
    <property type="evidence" value="ECO:0007669"/>
    <property type="project" value="TreeGrafter"/>
</dbReference>
<dbReference type="InterPro" id="IPR029058">
    <property type="entry name" value="AB_hydrolase_fold"/>
</dbReference>
<dbReference type="SUPFAM" id="SSF53474">
    <property type="entry name" value="alpha/beta-Hydrolases"/>
    <property type="match status" value="1"/>
</dbReference>
<evidence type="ECO:0000259" key="2">
    <source>
        <dbReference type="Pfam" id="PF08840"/>
    </source>
</evidence>